<dbReference type="EMBL" id="CP043451">
    <property type="protein sequence ID" value="QEM08071.1"/>
    <property type="molecule type" value="Genomic_DNA"/>
</dbReference>
<dbReference type="Gene3D" id="3.40.960.10">
    <property type="entry name" value="VSR Endonuclease"/>
    <property type="match status" value="1"/>
</dbReference>
<name>A0AAE6JMI4_9SPHI</name>
<organism evidence="2 4">
    <name type="scientific">Mucilaginibacter rubeus</name>
    <dbReference type="NCBI Taxonomy" id="2027860"/>
    <lineage>
        <taxon>Bacteria</taxon>
        <taxon>Pseudomonadati</taxon>
        <taxon>Bacteroidota</taxon>
        <taxon>Sphingobacteriia</taxon>
        <taxon>Sphingobacteriales</taxon>
        <taxon>Sphingobacteriaceae</taxon>
        <taxon>Mucilaginibacter</taxon>
    </lineage>
</organism>
<dbReference type="RefSeq" id="WP_112657908.1">
    <property type="nucleotide sequence ID" value="NZ_CP043451.1"/>
</dbReference>
<dbReference type="EMBL" id="CP071880">
    <property type="protein sequence ID" value="QTE49353.1"/>
    <property type="molecule type" value="Genomic_DNA"/>
</dbReference>
<dbReference type="GO" id="GO:0004519">
    <property type="term" value="F:endonuclease activity"/>
    <property type="evidence" value="ECO:0007669"/>
    <property type="project" value="UniProtKB-KW"/>
</dbReference>
<dbReference type="Proteomes" id="UP000250557">
    <property type="component" value="Chromosome"/>
</dbReference>
<dbReference type="PANTHER" id="PTHR38590">
    <property type="entry name" value="BLL0828 PROTEIN"/>
    <property type="match status" value="1"/>
</dbReference>
<keyword evidence="2" id="KW-0540">Nuclease</keyword>
<proteinExistence type="predicted"/>
<dbReference type="InterPro" id="IPR007569">
    <property type="entry name" value="DUF559"/>
</dbReference>
<reference evidence="3 5" key="2">
    <citation type="submission" date="2021-03" db="EMBL/GenBank/DDBJ databases">
        <title>Mucilaginibacter strains isolated from gold and copper mining confer multi heavy-metal resistance.</title>
        <authorList>
            <person name="Li Y."/>
        </authorList>
    </citation>
    <scope>NUCLEOTIDE SEQUENCE [LARGE SCALE GENOMIC DNA]</scope>
    <source>
        <strain evidence="3 5">P2-4</strain>
    </source>
</reference>
<dbReference type="InterPro" id="IPR047216">
    <property type="entry name" value="Endonuclease_DUF559_bact"/>
</dbReference>
<protein>
    <submittedName>
        <fullName evidence="2">Endonuclease domain-containing protein</fullName>
    </submittedName>
</protein>
<evidence type="ECO:0000313" key="2">
    <source>
        <dbReference type="EMBL" id="QEM08071.1"/>
    </source>
</evidence>
<keyword evidence="5" id="KW-1185">Reference proteome</keyword>
<dbReference type="Proteomes" id="UP000663940">
    <property type="component" value="Chromosome"/>
</dbReference>
<evidence type="ECO:0000259" key="1">
    <source>
        <dbReference type="Pfam" id="PF04480"/>
    </source>
</evidence>
<accession>A0AAE6JMI4</accession>
<dbReference type="InterPro" id="IPR011335">
    <property type="entry name" value="Restrct_endonuc-II-like"/>
</dbReference>
<dbReference type="AlphaFoldDB" id="A0AAE6JMI4"/>
<keyword evidence="2" id="KW-0378">Hydrolase</keyword>
<dbReference type="CDD" id="cd01038">
    <property type="entry name" value="Endonuclease_DUF559"/>
    <property type="match status" value="1"/>
</dbReference>
<evidence type="ECO:0000313" key="5">
    <source>
        <dbReference type="Proteomes" id="UP000663940"/>
    </source>
</evidence>
<dbReference type="PANTHER" id="PTHR38590:SF1">
    <property type="entry name" value="BLL0828 PROTEIN"/>
    <property type="match status" value="1"/>
</dbReference>
<evidence type="ECO:0000313" key="3">
    <source>
        <dbReference type="EMBL" id="QTE49353.1"/>
    </source>
</evidence>
<keyword evidence="2" id="KW-0255">Endonuclease</keyword>
<gene>
    <name evidence="2" type="ORF">DIU31_032905</name>
    <name evidence="3" type="ORF">J3L21_28100</name>
</gene>
<dbReference type="SUPFAM" id="SSF52980">
    <property type="entry name" value="Restriction endonuclease-like"/>
    <property type="match status" value="1"/>
</dbReference>
<dbReference type="Pfam" id="PF04480">
    <property type="entry name" value="DUF559"/>
    <property type="match status" value="1"/>
</dbReference>
<feature type="domain" description="DUF559" evidence="1">
    <location>
        <begin position="10"/>
        <end position="115"/>
    </location>
</feature>
<sequence>MVKIIPYNPKLKAIARKLRKEMTFGEVLLWNELKENKLLGFDFDRQRCMDNYIVDFYCKELMLAIEVDGRYHNYEDVLIKDDVRQAKLESFGVRFLRFAEADVKEDLDNVLRAIEGTVITILKDDSSIKLPKGFDSNLLD</sequence>
<reference evidence="2 4" key="1">
    <citation type="submission" date="2019-08" db="EMBL/GenBank/DDBJ databases">
        <title>Comparative genome analysis confer to the adaptation heavy metal polluted environment.</title>
        <authorList>
            <person name="Li Y."/>
        </authorList>
    </citation>
    <scope>NUCLEOTIDE SEQUENCE [LARGE SCALE GENOMIC DNA]</scope>
    <source>
        <strain evidence="2 4">P2</strain>
    </source>
</reference>
<evidence type="ECO:0000313" key="4">
    <source>
        <dbReference type="Proteomes" id="UP000250557"/>
    </source>
</evidence>